<sequence>MGFKSKKRFAPFIPKDATIMKKAALSFMSRFFLLSMLVMSVTACQDDLDDPRFTDSIVKAGIYASMGEWYFWNDKMPAKVELDAYTTYEDLLEALKYQELDRWSYLTTPDAFDKAFTGQNIGHGFGWGLAEDGNLYLTFVYDDAPAGKDGWKRGWKITRVNGKPIDDYKTNTGYNFQLGPAESGISNTFTFELPDGTTSTRTNSKAAYQANSILHQSTIAVNGKKTGYLVYNSFKATAGLKPTQSTEVEEALNKLEEEGISELVIDLRYNGGGSVRVAEQLMNRIIPGVADGSIMYTDQHNHNKREMNEHVYFKKKGNLSLNRIFFITSEGSASASELTINCLTPYMDVKLVGQKTYGKPVGAFPISDFNKHLKERNVELVPITFSTANADGTASYFDGFPVDYEAIDGISYDWGDPAEPRLAAALHYIETGSFPALSRKKPLPPSWLMIDDFEGLEKEFPVY</sequence>
<dbReference type="SUPFAM" id="SSF52096">
    <property type="entry name" value="ClpP/crotonase"/>
    <property type="match status" value="1"/>
</dbReference>
<feature type="domain" description="Tail specific protease" evidence="1">
    <location>
        <begin position="186"/>
        <end position="407"/>
    </location>
</feature>
<gene>
    <name evidence="2" type="ORF">GCM10011339_27130</name>
</gene>
<dbReference type="Pfam" id="PF18294">
    <property type="entry name" value="Pept_S41_N"/>
    <property type="match status" value="1"/>
</dbReference>
<proteinExistence type="predicted"/>
<dbReference type="CDD" id="cd07561">
    <property type="entry name" value="Peptidase_S41_CPP_like"/>
    <property type="match status" value="1"/>
</dbReference>
<reference evidence="3" key="1">
    <citation type="journal article" date="2019" name="Int. J. Syst. Evol. Microbiol.">
        <title>The Global Catalogue of Microorganisms (GCM) 10K type strain sequencing project: providing services to taxonomists for standard genome sequencing and annotation.</title>
        <authorList>
            <consortium name="The Broad Institute Genomics Platform"/>
            <consortium name="The Broad Institute Genome Sequencing Center for Infectious Disease"/>
            <person name="Wu L."/>
            <person name="Ma J."/>
        </authorList>
    </citation>
    <scope>NUCLEOTIDE SEQUENCE [LARGE SCALE GENOMIC DNA]</scope>
    <source>
        <strain evidence="3">CGMCC 1.15407</strain>
    </source>
</reference>
<organism evidence="2 3">
    <name type="scientific">Echinicola rosea</name>
    <dbReference type="NCBI Taxonomy" id="1807691"/>
    <lineage>
        <taxon>Bacteria</taxon>
        <taxon>Pseudomonadati</taxon>
        <taxon>Bacteroidota</taxon>
        <taxon>Cytophagia</taxon>
        <taxon>Cytophagales</taxon>
        <taxon>Cyclobacteriaceae</taxon>
        <taxon>Echinicola</taxon>
    </lineage>
</organism>
<dbReference type="EMBL" id="BMIU01000013">
    <property type="protein sequence ID" value="GGF37143.1"/>
    <property type="molecule type" value="Genomic_DNA"/>
</dbReference>
<evidence type="ECO:0000313" key="3">
    <source>
        <dbReference type="Proteomes" id="UP000647339"/>
    </source>
</evidence>
<dbReference type="PANTHER" id="PTHR32060:SF30">
    <property type="entry name" value="CARBOXY-TERMINAL PROCESSING PROTEASE CTPA"/>
    <property type="match status" value="1"/>
</dbReference>
<dbReference type="InterPro" id="IPR005151">
    <property type="entry name" value="Tail-specific_protease"/>
</dbReference>
<dbReference type="Gene3D" id="3.90.226.10">
    <property type="entry name" value="2-enoyl-CoA Hydratase, Chain A, domain 1"/>
    <property type="match status" value="1"/>
</dbReference>
<dbReference type="PANTHER" id="PTHR32060">
    <property type="entry name" value="TAIL-SPECIFIC PROTEASE"/>
    <property type="match status" value="1"/>
</dbReference>
<accession>A0ABQ1V4E5</accession>
<dbReference type="InterPro" id="IPR041613">
    <property type="entry name" value="Pept_S41_N"/>
</dbReference>
<dbReference type="Pfam" id="PF03572">
    <property type="entry name" value="Peptidase_S41"/>
    <property type="match status" value="1"/>
</dbReference>
<comment type="caution">
    <text evidence="2">The sequence shown here is derived from an EMBL/GenBank/DDBJ whole genome shotgun (WGS) entry which is preliminary data.</text>
</comment>
<keyword evidence="3" id="KW-1185">Reference proteome</keyword>
<evidence type="ECO:0000259" key="1">
    <source>
        <dbReference type="SMART" id="SM00245"/>
    </source>
</evidence>
<evidence type="ECO:0000313" key="2">
    <source>
        <dbReference type="EMBL" id="GGF37143.1"/>
    </source>
</evidence>
<dbReference type="Gene3D" id="3.30.750.170">
    <property type="match status" value="1"/>
</dbReference>
<protein>
    <submittedName>
        <fullName evidence="2">Peptidase S41</fullName>
    </submittedName>
</protein>
<dbReference type="InterPro" id="IPR029045">
    <property type="entry name" value="ClpP/crotonase-like_dom_sf"/>
</dbReference>
<dbReference type="Gene3D" id="2.30.42.10">
    <property type="match status" value="1"/>
</dbReference>
<name>A0ABQ1V4E5_9BACT</name>
<dbReference type="InterPro" id="IPR036034">
    <property type="entry name" value="PDZ_sf"/>
</dbReference>
<dbReference type="Proteomes" id="UP000647339">
    <property type="component" value="Unassembled WGS sequence"/>
</dbReference>
<dbReference type="SMART" id="SM00245">
    <property type="entry name" value="TSPc"/>
    <property type="match status" value="1"/>
</dbReference>